<organism evidence="2 3">
    <name type="scientific">Arachis hypogaea</name>
    <name type="common">Peanut</name>
    <dbReference type="NCBI Taxonomy" id="3818"/>
    <lineage>
        <taxon>Eukaryota</taxon>
        <taxon>Viridiplantae</taxon>
        <taxon>Streptophyta</taxon>
        <taxon>Embryophyta</taxon>
        <taxon>Tracheophyta</taxon>
        <taxon>Spermatophyta</taxon>
        <taxon>Magnoliopsida</taxon>
        <taxon>eudicotyledons</taxon>
        <taxon>Gunneridae</taxon>
        <taxon>Pentapetalae</taxon>
        <taxon>rosids</taxon>
        <taxon>fabids</taxon>
        <taxon>Fabales</taxon>
        <taxon>Fabaceae</taxon>
        <taxon>Papilionoideae</taxon>
        <taxon>50 kb inversion clade</taxon>
        <taxon>dalbergioids sensu lato</taxon>
        <taxon>Dalbergieae</taxon>
        <taxon>Pterocarpus clade</taxon>
        <taxon>Arachis</taxon>
    </lineage>
</organism>
<name>A0A445BHY5_ARAHY</name>
<protein>
    <recommendedName>
        <fullName evidence="4">FAR1 domain-containing protein</fullName>
    </recommendedName>
</protein>
<evidence type="ECO:0000256" key="1">
    <source>
        <dbReference type="SAM" id="MobiDB-lite"/>
    </source>
</evidence>
<reference evidence="2 3" key="1">
    <citation type="submission" date="2019-01" db="EMBL/GenBank/DDBJ databases">
        <title>Sequencing of cultivated peanut Arachis hypogaea provides insights into genome evolution and oil improvement.</title>
        <authorList>
            <person name="Chen X."/>
        </authorList>
    </citation>
    <scope>NUCLEOTIDE SEQUENCE [LARGE SCALE GENOMIC DNA]</scope>
    <source>
        <strain evidence="3">cv. Fuhuasheng</strain>
        <tissue evidence="2">Leaves</tissue>
    </source>
</reference>
<dbReference type="AlphaFoldDB" id="A0A445BHY5"/>
<comment type="caution">
    <text evidence="2">The sequence shown here is derived from an EMBL/GenBank/DDBJ whole genome shotgun (WGS) entry which is preliminary data.</text>
</comment>
<evidence type="ECO:0000313" key="2">
    <source>
        <dbReference type="EMBL" id="RYR38298.1"/>
    </source>
</evidence>
<feature type="region of interest" description="Disordered" evidence="1">
    <location>
        <begin position="1"/>
        <end position="23"/>
    </location>
</feature>
<accession>A0A445BHY5</accession>
<dbReference type="Proteomes" id="UP000289738">
    <property type="component" value="Chromosome A09"/>
</dbReference>
<feature type="compositionally biased region" description="Polar residues" evidence="1">
    <location>
        <begin position="7"/>
        <end position="19"/>
    </location>
</feature>
<gene>
    <name evidence="2" type="ORF">Ahy_A09g043294</name>
</gene>
<sequence>MEFSSPEDGSNSTLINSNEGNEELSVGEVVIQEGSKLPDHSGISEEKIPVIGMCFDSLPLAQEFYANYAKKVGFVTKIRNTNFDKIQKKSKIPINQFIHCTRKGYRESRVKAATWAN</sequence>
<evidence type="ECO:0008006" key="4">
    <source>
        <dbReference type="Google" id="ProtNLM"/>
    </source>
</evidence>
<proteinExistence type="predicted"/>
<dbReference type="EMBL" id="SDMP01000009">
    <property type="protein sequence ID" value="RYR38298.1"/>
    <property type="molecule type" value="Genomic_DNA"/>
</dbReference>
<evidence type="ECO:0000313" key="3">
    <source>
        <dbReference type="Proteomes" id="UP000289738"/>
    </source>
</evidence>
<keyword evidence="3" id="KW-1185">Reference proteome</keyword>